<feature type="domain" description="LysM" evidence="4">
    <location>
        <begin position="399"/>
        <end position="455"/>
    </location>
</feature>
<dbReference type="InterPro" id="IPR018392">
    <property type="entry name" value="LysM"/>
</dbReference>
<sequence>MSWHLPHRLTNIHHAVSVALLCSVSSIAWLPVAQAATMGKTTITSAQHEPLTASITVTNIDAKDFAASIASPMIYQQMGLTPTASMAVRFVPTSATAGQLLIQTSQPISMPFADVVLAINDNGQRNVIPKTLLMPLGNNNVPIKQSKRVVSGAPKPNLPVVSNSNAKPLTVRRGAPPPLIMASDTQTPTSMQTLPKTVLRKAPNVNAPAVTSPAETTPLSVSQTSRASQISSSKMRETTGLSADDLNNKGLSNVDSTTNNTNAKQTSKTDPVNTSDPKSALALENSVASNTSLAAKNDTQKNKALNNSMPVKNTAFSPIETAVNTNKQADILNIQVTRQIQLKTDLKNSPNRPTPFINDIEATSTSSNAPLPSATVSSNTGTDIAATDSMSDSKSTAMTSYTVQRNDNLWLISQQIAQQNNVDVSTVMKQIKSQNPDAFIAKDADLLKANAELSLPSYDIVPSQESLQTAIAAQRQHYIQVSRAKKKSVERKERKKTTAADSTSDKELTASTDMPSNTKTTPKQSNKPSEVAPKTLPKARFSVVAPGRDGSADGTQTKAAAATGNGLSTDILATLKSARQRTDEQAKRVAATNSTLGSYAKKLQLQNQKLAELEARLKKLRNQ</sequence>
<feature type="compositionally biased region" description="Polar residues" evidence="2">
    <location>
        <begin position="361"/>
        <end position="391"/>
    </location>
</feature>
<organism evidence="5 6">
    <name type="scientific">Psychrobacter saeujeotis</name>
    <dbReference type="NCBI Taxonomy" id="3143436"/>
    <lineage>
        <taxon>Bacteria</taxon>
        <taxon>Pseudomonadati</taxon>
        <taxon>Pseudomonadota</taxon>
        <taxon>Gammaproteobacteria</taxon>
        <taxon>Moraxellales</taxon>
        <taxon>Moraxellaceae</taxon>
        <taxon>Psychrobacter</taxon>
    </lineage>
</organism>
<dbReference type="SMART" id="SM00257">
    <property type="entry name" value="LysM"/>
    <property type="match status" value="1"/>
</dbReference>
<feature type="region of interest" description="Disordered" evidence="2">
    <location>
        <begin position="205"/>
        <end position="278"/>
    </location>
</feature>
<protein>
    <submittedName>
        <fullName evidence="5">Peptigoglycan-binding protein LysM</fullName>
    </submittedName>
</protein>
<keyword evidence="6" id="KW-1185">Reference proteome</keyword>
<feature type="region of interest" description="Disordered" evidence="2">
    <location>
        <begin position="149"/>
        <end position="190"/>
    </location>
</feature>
<feature type="region of interest" description="Disordered" evidence="2">
    <location>
        <begin position="480"/>
        <end position="538"/>
    </location>
</feature>
<evidence type="ECO:0000313" key="5">
    <source>
        <dbReference type="EMBL" id="MEN2750574.1"/>
    </source>
</evidence>
<feature type="region of interest" description="Disordered" evidence="2">
    <location>
        <begin position="360"/>
        <end position="391"/>
    </location>
</feature>
<gene>
    <name evidence="5" type="ORF">AAIR29_02895</name>
</gene>
<evidence type="ECO:0000313" key="6">
    <source>
        <dbReference type="Proteomes" id="UP001461960"/>
    </source>
</evidence>
<feature type="compositionally biased region" description="Polar residues" evidence="2">
    <location>
        <begin position="509"/>
        <end position="528"/>
    </location>
</feature>
<dbReference type="InterPro" id="IPR036779">
    <property type="entry name" value="LysM_dom_sf"/>
</dbReference>
<feature type="compositionally biased region" description="Polar residues" evidence="2">
    <location>
        <begin position="249"/>
        <end position="277"/>
    </location>
</feature>
<dbReference type="PROSITE" id="PS51782">
    <property type="entry name" value="LYSM"/>
    <property type="match status" value="1"/>
</dbReference>
<proteinExistence type="predicted"/>
<feature type="compositionally biased region" description="Low complexity" evidence="2">
    <location>
        <begin position="220"/>
        <end position="233"/>
    </location>
</feature>
<evidence type="ECO:0000256" key="1">
    <source>
        <dbReference type="SAM" id="Coils"/>
    </source>
</evidence>
<dbReference type="Pfam" id="PF25800">
    <property type="entry name" value="FimV_N"/>
    <property type="match status" value="1"/>
</dbReference>
<feature type="signal peptide" evidence="3">
    <location>
        <begin position="1"/>
        <end position="35"/>
    </location>
</feature>
<name>A0ABU9X5A0_9GAMM</name>
<dbReference type="EMBL" id="JBDGHN010000002">
    <property type="protein sequence ID" value="MEN2750574.1"/>
    <property type="molecule type" value="Genomic_DNA"/>
</dbReference>
<accession>A0ABU9X5A0</accession>
<feature type="coiled-coil region" evidence="1">
    <location>
        <begin position="596"/>
        <end position="623"/>
    </location>
</feature>
<evidence type="ECO:0000256" key="2">
    <source>
        <dbReference type="SAM" id="MobiDB-lite"/>
    </source>
</evidence>
<feature type="region of interest" description="Disordered" evidence="2">
    <location>
        <begin position="291"/>
        <end position="310"/>
    </location>
</feature>
<dbReference type="Proteomes" id="UP001461960">
    <property type="component" value="Unassembled WGS sequence"/>
</dbReference>
<comment type="caution">
    <text evidence="5">The sequence shown here is derived from an EMBL/GenBank/DDBJ whole genome shotgun (WGS) entry which is preliminary data.</text>
</comment>
<dbReference type="InterPro" id="IPR057840">
    <property type="entry name" value="FimV_N"/>
</dbReference>
<evidence type="ECO:0000259" key="4">
    <source>
        <dbReference type="PROSITE" id="PS51782"/>
    </source>
</evidence>
<reference evidence="5 6" key="1">
    <citation type="submission" date="2024-05" db="EMBL/GenBank/DDBJ databases">
        <authorList>
            <person name="Kim H.-Y."/>
            <person name="Kim E."/>
            <person name="Cai Y."/>
            <person name="Yang S.-M."/>
            <person name="Lee W."/>
        </authorList>
    </citation>
    <scope>NUCLEOTIDE SEQUENCE [LARGE SCALE GENOMIC DNA]</scope>
    <source>
        <strain evidence="5 6">FBL11</strain>
    </source>
</reference>
<feature type="compositionally biased region" description="Basic and acidic residues" evidence="2">
    <location>
        <begin position="490"/>
        <end position="508"/>
    </location>
</feature>
<dbReference type="Gene3D" id="3.10.350.10">
    <property type="entry name" value="LysM domain"/>
    <property type="match status" value="1"/>
</dbReference>
<dbReference type="RefSeq" id="WP_299216542.1">
    <property type="nucleotide sequence ID" value="NZ_JBDGHN010000002.1"/>
</dbReference>
<feature type="chain" id="PRO_5047496858" evidence="3">
    <location>
        <begin position="36"/>
        <end position="623"/>
    </location>
</feature>
<keyword evidence="3" id="KW-0732">Signal</keyword>
<keyword evidence="1" id="KW-0175">Coiled coil</keyword>
<evidence type="ECO:0000256" key="3">
    <source>
        <dbReference type="SAM" id="SignalP"/>
    </source>
</evidence>